<sequence>MISAKDTREAEDKLRAAMKPFVDRLFTQRQEAVALAEQATKKPASDGAGSGEQR</sequence>
<dbReference type="RefSeq" id="WP_183077875.1">
    <property type="nucleotide sequence ID" value="NZ_RBIG01000001.1"/>
</dbReference>
<organism evidence="1 2">
    <name type="scientific">Oceanibaculum indicum</name>
    <dbReference type="NCBI Taxonomy" id="526216"/>
    <lineage>
        <taxon>Bacteria</taxon>
        <taxon>Pseudomonadati</taxon>
        <taxon>Pseudomonadota</taxon>
        <taxon>Alphaproteobacteria</taxon>
        <taxon>Rhodospirillales</taxon>
        <taxon>Oceanibaculaceae</taxon>
        <taxon>Oceanibaculum</taxon>
    </lineage>
</organism>
<dbReference type="AlphaFoldDB" id="A0A420WRG8"/>
<protein>
    <submittedName>
        <fullName evidence="1">Uncharacterized protein</fullName>
    </submittedName>
</protein>
<dbReference type="Proteomes" id="UP000277424">
    <property type="component" value="Unassembled WGS sequence"/>
</dbReference>
<name>A0A420WRG8_9PROT</name>
<comment type="caution">
    <text evidence="1">The sequence shown here is derived from an EMBL/GenBank/DDBJ whole genome shotgun (WGS) entry which is preliminary data.</text>
</comment>
<evidence type="ECO:0000313" key="2">
    <source>
        <dbReference type="Proteomes" id="UP000277424"/>
    </source>
</evidence>
<reference evidence="1 2" key="1">
    <citation type="submission" date="2018-10" db="EMBL/GenBank/DDBJ databases">
        <title>Comparative analysis of microorganisms from saline springs in Andes Mountain Range, Colombia.</title>
        <authorList>
            <person name="Rubin E."/>
        </authorList>
    </citation>
    <scope>NUCLEOTIDE SEQUENCE [LARGE SCALE GENOMIC DNA]</scope>
    <source>
        <strain evidence="1 2">USBA 36</strain>
    </source>
</reference>
<proteinExistence type="predicted"/>
<gene>
    <name evidence="1" type="ORF">BCL74_1274</name>
</gene>
<dbReference type="EMBL" id="RBIG01000001">
    <property type="protein sequence ID" value="RKQ73485.1"/>
    <property type="molecule type" value="Genomic_DNA"/>
</dbReference>
<evidence type="ECO:0000313" key="1">
    <source>
        <dbReference type="EMBL" id="RKQ73485.1"/>
    </source>
</evidence>
<accession>A0A420WRG8</accession>